<comment type="catalytic activity">
    <reaction evidence="13">
        <text>L-alanyl-L-lysine(out) = L-alanyl-L-lysine(in)</text>
        <dbReference type="Rhea" id="RHEA:79415"/>
        <dbReference type="ChEBI" id="CHEBI:192470"/>
    </reaction>
</comment>
<evidence type="ECO:0000256" key="7">
    <source>
        <dbReference type="ARBA" id="ARBA00044893"/>
    </source>
</evidence>
<comment type="catalytic activity">
    <reaction evidence="6">
        <text>L-lysyl-L-alpha-amino acid(out) = L-lysyl-L-alpha-amino acid(in)</text>
        <dbReference type="Rhea" id="RHEA:79387"/>
        <dbReference type="ChEBI" id="CHEBI:229965"/>
    </reaction>
</comment>
<feature type="transmembrane region" description="Helical" evidence="20">
    <location>
        <begin position="167"/>
        <end position="188"/>
    </location>
</feature>
<dbReference type="PANTHER" id="PTHR23512:SF12">
    <property type="entry name" value="TRANSPORTER, PUTATIVE (AFU_ORTHOLOGUE AFUA_4G00260)-RELATED"/>
    <property type="match status" value="1"/>
</dbReference>
<reference evidence="22 23" key="1">
    <citation type="submission" date="2009-11" db="EMBL/GenBank/DDBJ databases">
        <title>Annotation of Allomyces macrogynus ATCC 38327.</title>
        <authorList>
            <consortium name="The Broad Institute Genome Sequencing Platform"/>
            <person name="Russ C."/>
            <person name="Cuomo C."/>
            <person name="Burger G."/>
            <person name="Gray M.W."/>
            <person name="Holland P.W.H."/>
            <person name="King N."/>
            <person name="Lang F.B.F."/>
            <person name="Roger A.J."/>
            <person name="Ruiz-Trillo I."/>
            <person name="Young S.K."/>
            <person name="Zeng Q."/>
            <person name="Gargeya S."/>
            <person name="Fitzgerald M."/>
            <person name="Haas B."/>
            <person name="Abouelleil A."/>
            <person name="Alvarado L."/>
            <person name="Arachchi H.M."/>
            <person name="Berlin A."/>
            <person name="Chapman S.B."/>
            <person name="Gearin G."/>
            <person name="Goldberg J."/>
            <person name="Griggs A."/>
            <person name="Gujja S."/>
            <person name="Hansen M."/>
            <person name="Heiman D."/>
            <person name="Howarth C."/>
            <person name="Larimer J."/>
            <person name="Lui A."/>
            <person name="MacDonald P.J.P."/>
            <person name="McCowen C."/>
            <person name="Montmayeur A."/>
            <person name="Murphy C."/>
            <person name="Neiman D."/>
            <person name="Pearson M."/>
            <person name="Priest M."/>
            <person name="Roberts A."/>
            <person name="Saif S."/>
            <person name="Shea T."/>
            <person name="Sisk P."/>
            <person name="Stolte C."/>
            <person name="Sykes S."/>
            <person name="Wortman J."/>
            <person name="Nusbaum C."/>
            <person name="Birren B."/>
        </authorList>
    </citation>
    <scope>NUCLEOTIDE SEQUENCE [LARGE SCALE GENOMIC DNA]</scope>
    <source>
        <strain evidence="22 23">ATCC 38327</strain>
    </source>
</reference>
<evidence type="ECO:0000256" key="8">
    <source>
        <dbReference type="ARBA" id="ARBA00044898"/>
    </source>
</evidence>
<comment type="subunit">
    <text evidence="18">Homodimer. Interacts with lysosomal protein GLMP (via lumenal domain); the interaction starts while both proteins are still in the endoplasmic reticulum and is required for stabilization of MFSD1 in lysosomes but has no direct effect on its targeting to lysosomes or transporter activity.</text>
</comment>
<comment type="catalytic activity">
    <reaction evidence="11">
        <text>L-arginyl-glycine(out) = L-arginyl-glycine(in)</text>
        <dbReference type="Rhea" id="RHEA:79391"/>
        <dbReference type="ChEBI" id="CHEBI:229955"/>
    </reaction>
</comment>
<dbReference type="SUPFAM" id="SSF103473">
    <property type="entry name" value="MFS general substrate transporter"/>
    <property type="match status" value="1"/>
</dbReference>
<evidence type="ECO:0000256" key="4">
    <source>
        <dbReference type="ARBA" id="ARBA00044881"/>
    </source>
</evidence>
<dbReference type="InterPro" id="IPR052187">
    <property type="entry name" value="MFSD1"/>
</dbReference>
<protein>
    <recommendedName>
        <fullName evidence="15">Lysosomal dipeptide transporter MFSD1</fullName>
    </recommendedName>
    <alternativeName>
        <fullName evidence="16">Major facilitator superfamily domain-containing protein 1</fullName>
    </alternativeName>
</protein>
<feature type="transmembrane region" description="Helical" evidence="20">
    <location>
        <begin position="463"/>
        <end position="482"/>
    </location>
</feature>
<dbReference type="PANTHER" id="PTHR23512">
    <property type="entry name" value="MAJOR FACILITATOR SUPERFAMILY DOMAIN-CONTAINING PROTEIN 1"/>
    <property type="match status" value="1"/>
</dbReference>
<keyword evidence="20" id="KW-0812">Transmembrane</keyword>
<evidence type="ECO:0000256" key="9">
    <source>
        <dbReference type="ARBA" id="ARBA00044899"/>
    </source>
</evidence>
<comment type="subcellular location">
    <subcellularLocation>
        <location evidence="1">Membrane</location>
        <topology evidence="1">Multi-pass membrane protein</topology>
    </subcellularLocation>
</comment>
<evidence type="ECO:0000256" key="20">
    <source>
        <dbReference type="SAM" id="Phobius"/>
    </source>
</evidence>
<feature type="region of interest" description="Disordered" evidence="19">
    <location>
        <begin position="1"/>
        <end position="56"/>
    </location>
</feature>
<evidence type="ECO:0000256" key="13">
    <source>
        <dbReference type="ARBA" id="ARBA00044919"/>
    </source>
</evidence>
<dbReference type="STRING" id="578462.A0A0L0SX03"/>
<feature type="transmembrane region" description="Helical" evidence="20">
    <location>
        <begin position="112"/>
        <end position="131"/>
    </location>
</feature>
<dbReference type="GO" id="GO:0022857">
    <property type="term" value="F:transmembrane transporter activity"/>
    <property type="evidence" value="ECO:0007669"/>
    <property type="project" value="InterPro"/>
</dbReference>
<evidence type="ECO:0000313" key="23">
    <source>
        <dbReference type="Proteomes" id="UP000054350"/>
    </source>
</evidence>
<comment type="catalytic activity">
    <reaction evidence="8">
        <text>L-aspartyl-L-lysine(out) = L-aspartyl-L-lysine(in)</text>
        <dbReference type="Rhea" id="RHEA:79411"/>
        <dbReference type="ChEBI" id="CHEBI:229953"/>
    </reaction>
</comment>
<dbReference type="Gene3D" id="1.20.1250.20">
    <property type="entry name" value="MFS general substrate transporter like domains"/>
    <property type="match status" value="2"/>
</dbReference>
<evidence type="ECO:0000313" key="22">
    <source>
        <dbReference type="EMBL" id="KNE67027.1"/>
    </source>
</evidence>
<keyword evidence="20" id="KW-1133">Transmembrane helix</keyword>
<feature type="transmembrane region" description="Helical" evidence="20">
    <location>
        <begin position="432"/>
        <end position="451"/>
    </location>
</feature>
<evidence type="ECO:0000259" key="21">
    <source>
        <dbReference type="PROSITE" id="PS50850"/>
    </source>
</evidence>
<evidence type="ECO:0000256" key="5">
    <source>
        <dbReference type="ARBA" id="ARBA00044884"/>
    </source>
</evidence>
<organism evidence="22 23">
    <name type="scientific">Allomyces macrogynus (strain ATCC 38327)</name>
    <name type="common">Allomyces javanicus var. macrogynus</name>
    <dbReference type="NCBI Taxonomy" id="578462"/>
    <lineage>
        <taxon>Eukaryota</taxon>
        <taxon>Fungi</taxon>
        <taxon>Fungi incertae sedis</taxon>
        <taxon>Blastocladiomycota</taxon>
        <taxon>Blastocladiomycetes</taxon>
        <taxon>Blastocladiales</taxon>
        <taxon>Blastocladiaceae</taxon>
        <taxon>Allomyces</taxon>
    </lineage>
</organism>
<feature type="region of interest" description="Disordered" evidence="19">
    <location>
        <begin position="570"/>
        <end position="605"/>
    </location>
</feature>
<accession>A0A0L0SX03</accession>
<feature type="transmembrane region" description="Helical" evidence="20">
    <location>
        <begin position="233"/>
        <end position="257"/>
    </location>
</feature>
<evidence type="ECO:0000256" key="3">
    <source>
        <dbReference type="ARBA" id="ARBA00044878"/>
    </source>
</evidence>
<feature type="compositionally biased region" description="Basic and acidic residues" evidence="19">
    <location>
        <begin position="506"/>
        <end position="525"/>
    </location>
</feature>
<evidence type="ECO:0000256" key="17">
    <source>
        <dbReference type="ARBA" id="ARBA00045709"/>
    </source>
</evidence>
<dbReference type="InterPro" id="IPR020846">
    <property type="entry name" value="MFS_dom"/>
</dbReference>
<comment type="catalytic activity">
    <reaction evidence="3">
        <text>L-histidyl-glycine(out) = L-histidyl-glycine(in)</text>
        <dbReference type="Rhea" id="RHEA:79395"/>
        <dbReference type="ChEBI" id="CHEBI:229957"/>
    </reaction>
</comment>
<keyword evidence="20" id="KW-0472">Membrane</keyword>
<comment type="catalytic activity">
    <reaction evidence="7">
        <text>L-alpha-aminoacyl-L-lysine(out) = L-alpha-aminoacyl-L-lysine(in)</text>
        <dbReference type="Rhea" id="RHEA:79383"/>
        <dbReference type="ChEBI" id="CHEBI:229966"/>
    </reaction>
</comment>
<comment type="catalytic activity">
    <reaction evidence="2">
        <text>L-lysyl-L-alanine(out) = L-lysyl-L-alanine(in)</text>
        <dbReference type="Rhea" id="RHEA:79399"/>
        <dbReference type="ChEBI" id="CHEBI:229954"/>
    </reaction>
</comment>
<evidence type="ECO:0000256" key="6">
    <source>
        <dbReference type="ARBA" id="ARBA00044891"/>
    </source>
</evidence>
<dbReference type="OrthoDB" id="424834at2759"/>
<feature type="transmembrane region" description="Helical" evidence="20">
    <location>
        <begin position="200"/>
        <end position="227"/>
    </location>
</feature>
<feature type="transmembrane region" description="Helical" evidence="20">
    <location>
        <begin position="138"/>
        <end position="161"/>
    </location>
</feature>
<feature type="transmembrane region" description="Helical" evidence="20">
    <location>
        <begin position="371"/>
        <end position="390"/>
    </location>
</feature>
<comment type="catalytic activity">
    <reaction evidence="5">
        <text>L-alpha-aminoacyl-L-histidine(out) = L-alpha-aminoacyl-L-histidine(in)</text>
        <dbReference type="Rhea" id="RHEA:79375"/>
        <dbReference type="ChEBI" id="CHEBI:229967"/>
    </reaction>
</comment>
<evidence type="ECO:0000256" key="18">
    <source>
        <dbReference type="ARBA" id="ARBA00046376"/>
    </source>
</evidence>
<sequence>MGKKGATRVDRAQYAPVPAADGGHDHDHDSASLTSSSSSSSSSRGPRMSQDDQERLTDLQRCAQQRRENAPLAWKLFAFGCTLLLGFGSHYSAHVLSALKSTLKADLGINNAQYGVLQAAVSLVNTIVPAIGGRFIDVFGVSNGSIVSCTLIMTGGLLVALSAHWQSFAVMVLGRLLYGLGSMTIITVQHTILAHWFRGSALAIVVGVQIATSRLASFLAMLVTVPIKNATGWYGYSIWTAFGLCLVSWFVDVIYVLGMRRFRDETRAQNSATSGDAGIYDDEELAALKRKNQFQLDSVYTFPPAFWVVAWLSFAMGSTWTSFLHISPELIADRFHQPETLAAFNASLGQFLPIIVAPFLGYFLDARGQRPLITLLAAVALLAAFLLLWITNWPPYVALVLFSLSLTFGPVAMVSSVGLLIGPEAIGTALGIYKTMTNVASTIMDPVLGWLQDQAGSYDPPLVLLIFVSVAGIVLAVVMGVLDKVYSRGILAADAERRKVLLAQERDRGPREVDERSALLRDGDCAHSPVPDIENAVTPASRRLPPPPPAPSSSACPPGGCLECQQAGALTESSAGVRPTPTTSTRRTDATRSSPSPRPSTPVAVVGTARQRWWGRFNLGVMTTLMVLGWVVFIALFDQSA</sequence>
<feature type="transmembrane region" description="Helical" evidence="20">
    <location>
        <begin position="341"/>
        <end position="364"/>
    </location>
</feature>
<dbReference type="VEuPathDB" id="FungiDB:AMAG_12104"/>
<evidence type="ECO:0000256" key="11">
    <source>
        <dbReference type="ARBA" id="ARBA00044903"/>
    </source>
</evidence>
<dbReference type="eggNOG" id="KOG4686">
    <property type="taxonomic scope" value="Eukaryota"/>
</dbReference>
<evidence type="ECO:0000256" key="14">
    <source>
        <dbReference type="ARBA" id="ARBA00044924"/>
    </source>
</evidence>
<feature type="transmembrane region" description="Helical" evidence="20">
    <location>
        <begin position="617"/>
        <end position="637"/>
    </location>
</feature>
<dbReference type="GO" id="GO:0016020">
    <property type="term" value="C:membrane"/>
    <property type="evidence" value="ECO:0007669"/>
    <property type="project" value="UniProtKB-SubCell"/>
</dbReference>
<evidence type="ECO:0000256" key="19">
    <source>
        <dbReference type="SAM" id="MobiDB-lite"/>
    </source>
</evidence>
<evidence type="ECO:0000256" key="10">
    <source>
        <dbReference type="ARBA" id="ARBA00044900"/>
    </source>
</evidence>
<evidence type="ECO:0000256" key="1">
    <source>
        <dbReference type="ARBA" id="ARBA00004141"/>
    </source>
</evidence>
<name>A0A0L0SX03_ALLM3</name>
<comment type="catalytic activity">
    <reaction evidence="10">
        <text>L-lysyl-L-lysine(out) = L-lysyl-L-lysine(in)</text>
        <dbReference type="Rhea" id="RHEA:79403"/>
        <dbReference type="ChEBI" id="CHEBI:229956"/>
    </reaction>
</comment>
<feature type="domain" description="Major facilitator superfamily (MFS) profile" evidence="21">
    <location>
        <begin position="78"/>
        <end position="486"/>
    </location>
</feature>
<feature type="transmembrane region" description="Helical" evidence="20">
    <location>
        <begin position="396"/>
        <end position="420"/>
    </location>
</feature>
<comment type="catalytic activity">
    <reaction evidence="14">
        <text>L-lysyl-glycine(out) = L-lysyl-glycine(in)</text>
        <dbReference type="Rhea" id="RHEA:79407"/>
        <dbReference type="ChEBI" id="CHEBI:191202"/>
    </reaction>
</comment>
<comment type="function">
    <text evidence="17">Lysosomal dipeptide uniporter that selectively exports lysine, arginine or histidine-containing dipeptides with a net positive charge from the lysosome lumen into the cytosol. Could play a role in a specific type of protein O-glycosylation indirectly regulating macrophages migration and tissue invasion. Also essential for liver homeostasis.</text>
</comment>
<comment type="catalytic activity">
    <reaction evidence="9">
        <text>L-arginyl-L-alpha-amino acid(out) = L-arginyl-L-alpha-amino acid(in)</text>
        <dbReference type="Rhea" id="RHEA:79371"/>
        <dbReference type="ChEBI" id="CHEBI:84315"/>
    </reaction>
</comment>
<evidence type="ECO:0000256" key="15">
    <source>
        <dbReference type="ARBA" id="ARBA00044985"/>
    </source>
</evidence>
<dbReference type="EMBL" id="GG745352">
    <property type="protein sequence ID" value="KNE67027.1"/>
    <property type="molecule type" value="Genomic_DNA"/>
</dbReference>
<feature type="compositionally biased region" description="Low complexity" evidence="19">
    <location>
        <begin position="578"/>
        <end position="595"/>
    </location>
</feature>
<dbReference type="OMA" id="KIIQLPW"/>
<dbReference type="PROSITE" id="PS50850">
    <property type="entry name" value="MFS"/>
    <property type="match status" value="1"/>
</dbReference>
<evidence type="ECO:0000256" key="12">
    <source>
        <dbReference type="ARBA" id="ARBA00044912"/>
    </source>
</evidence>
<proteinExistence type="predicted"/>
<dbReference type="InterPro" id="IPR036259">
    <property type="entry name" value="MFS_trans_sf"/>
</dbReference>
<feature type="compositionally biased region" description="Low complexity" evidence="19">
    <location>
        <begin position="31"/>
        <end position="43"/>
    </location>
</feature>
<reference evidence="23" key="2">
    <citation type="submission" date="2009-11" db="EMBL/GenBank/DDBJ databases">
        <title>The Genome Sequence of Allomyces macrogynus strain ATCC 38327.</title>
        <authorList>
            <consortium name="The Broad Institute Genome Sequencing Platform"/>
            <person name="Russ C."/>
            <person name="Cuomo C."/>
            <person name="Shea T."/>
            <person name="Young S.K."/>
            <person name="Zeng Q."/>
            <person name="Koehrsen M."/>
            <person name="Haas B."/>
            <person name="Borodovsky M."/>
            <person name="Guigo R."/>
            <person name="Alvarado L."/>
            <person name="Berlin A."/>
            <person name="Borenstein D."/>
            <person name="Chen Z."/>
            <person name="Engels R."/>
            <person name="Freedman E."/>
            <person name="Gellesch M."/>
            <person name="Goldberg J."/>
            <person name="Griggs A."/>
            <person name="Gujja S."/>
            <person name="Heiman D."/>
            <person name="Hepburn T."/>
            <person name="Howarth C."/>
            <person name="Jen D."/>
            <person name="Larson L."/>
            <person name="Lewis B."/>
            <person name="Mehta T."/>
            <person name="Park D."/>
            <person name="Pearson M."/>
            <person name="Roberts A."/>
            <person name="Saif S."/>
            <person name="Shenoy N."/>
            <person name="Sisk P."/>
            <person name="Stolte C."/>
            <person name="Sykes S."/>
            <person name="Walk T."/>
            <person name="White J."/>
            <person name="Yandava C."/>
            <person name="Burger G."/>
            <person name="Gray M.W."/>
            <person name="Holland P.W.H."/>
            <person name="King N."/>
            <person name="Lang F.B.F."/>
            <person name="Roger A.J."/>
            <person name="Ruiz-Trillo I."/>
            <person name="Lander E."/>
            <person name="Nusbaum C."/>
        </authorList>
    </citation>
    <scope>NUCLEOTIDE SEQUENCE [LARGE SCALE GENOMIC DNA]</scope>
    <source>
        <strain evidence="23">ATCC 38327</strain>
    </source>
</reference>
<dbReference type="Proteomes" id="UP000054350">
    <property type="component" value="Unassembled WGS sequence"/>
</dbReference>
<dbReference type="AlphaFoldDB" id="A0A0L0SX03"/>
<dbReference type="Pfam" id="PF07690">
    <property type="entry name" value="MFS_1"/>
    <property type="match status" value="1"/>
</dbReference>
<feature type="transmembrane region" description="Helical" evidence="20">
    <location>
        <begin position="72"/>
        <end position="92"/>
    </location>
</feature>
<gene>
    <name evidence="22" type="ORF">AMAG_12104</name>
</gene>
<keyword evidence="23" id="KW-1185">Reference proteome</keyword>
<feature type="transmembrane region" description="Helical" evidence="20">
    <location>
        <begin position="299"/>
        <end position="321"/>
    </location>
</feature>
<comment type="catalytic activity">
    <reaction evidence="12">
        <text>L-histidyl-L-alpha-amino acid(out) = L-histidyl-L-alpha-amino acid(in)</text>
        <dbReference type="Rhea" id="RHEA:79379"/>
        <dbReference type="ChEBI" id="CHEBI:229964"/>
    </reaction>
</comment>
<dbReference type="InterPro" id="IPR011701">
    <property type="entry name" value="MFS"/>
</dbReference>
<comment type="catalytic activity">
    <reaction evidence="4">
        <text>L-alpha-aminoacyl-L-arginine(out) = L-alpha-aminoacyl-L-arginine(in)</text>
        <dbReference type="Rhea" id="RHEA:79367"/>
        <dbReference type="ChEBI" id="CHEBI:229968"/>
    </reaction>
</comment>
<feature type="region of interest" description="Disordered" evidence="19">
    <location>
        <begin position="506"/>
        <end position="557"/>
    </location>
</feature>
<evidence type="ECO:0000256" key="16">
    <source>
        <dbReference type="ARBA" id="ARBA00045018"/>
    </source>
</evidence>
<evidence type="ECO:0000256" key="2">
    <source>
        <dbReference type="ARBA" id="ARBA00044876"/>
    </source>
</evidence>